<evidence type="ECO:0000259" key="9">
    <source>
        <dbReference type="Pfam" id="PF00266"/>
    </source>
</evidence>
<gene>
    <name evidence="10" type="primary">iscS</name>
    <name evidence="10" type="ORF">PLON_TP00104</name>
</gene>
<evidence type="ECO:0000313" key="11">
    <source>
        <dbReference type="Proteomes" id="UP000075244"/>
    </source>
</evidence>
<evidence type="ECO:0000256" key="3">
    <source>
        <dbReference type="ARBA" id="ARBA00022679"/>
    </source>
</evidence>
<dbReference type="EC" id="2.8.1.7" evidence="10"/>
<dbReference type="InterPro" id="IPR015424">
    <property type="entry name" value="PyrdxlP-dep_Trfase"/>
</dbReference>
<sequence length="384" mass="40748">MDHGASTPVDPAVVARMLPALSEVYGNPSSDSHEHGWRARGAVESARRLVGTFLAADVHGIIWTSGATESNNLAIKGIAQAHTSKGRHIVASEAEHESTLSVLEFMESEGYVTSSVGVDRRGIIDCCAILRAVRTSTVLVCMSLANHETGVLQDVVRVSRLCRSHGVAVHIDAAQAVGRLRCRVDALGASTVSLSGHKCYGPKGVGVLYVSGEYLSYIRPQMHGGGQQRGIRAGTLPTHQLVGMGEALRMVALCGAADYNMARVMSTRLVGGVLTQGATRLNGCARRRVPHVVNASFAGVEGESIIISMRNVSVSTGSACTSSSLSPSRTLSAMGRTWGVHSSLRFAIGRFTSASEVEYTIEAVRKRVRELRTLSPTFIGDGRV</sequence>
<proteinExistence type="inferred from homology"/>
<dbReference type="PANTHER" id="PTHR11601">
    <property type="entry name" value="CYSTEINE DESULFURYLASE FAMILY MEMBER"/>
    <property type="match status" value="1"/>
</dbReference>
<name>A0A143WN58_TREPR</name>
<dbReference type="GO" id="GO:0051536">
    <property type="term" value="F:iron-sulfur cluster binding"/>
    <property type="evidence" value="ECO:0007669"/>
    <property type="project" value="UniProtKB-KW"/>
</dbReference>
<dbReference type="GO" id="GO:0031071">
    <property type="term" value="F:cysteine desulfurase activity"/>
    <property type="evidence" value="ECO:0007669"/>
    <property type="project" value="UniProtKB-EC"/>
</dbReference>
<comment type="cofactor">
    <cofactor evidence="1">
        <name>pyridoxal 5'-phosphate</name>
        <dbReference type="ChEBI" id="CHEBI:597326"/>
    </cofactor>
</comment>
<keyword evidence="6" id="KW-0408">Iron</keyword>
<evidence type="ECO:0000256" key="6">
    <source>
        <dbReference type="ARBA" id="ARBA00023004"/>
    </source>
</evidence>
<dbReference type="AlphaFoldDB" id="A0A143WN58"/>
<dbReference type="InterPro" id="IPR000192">
    <property type="entry name" value="Aminotrans_V_dom"/>
</dbReference>
<keyword evidence="11" id="KW-1185">Reference proteome</keyword>
<dbReference type="SUPFAM" id="SSF53383">
    <property type="entry name" value="PLP-dependent transferases"/>
    <property type="match status" value="1"/>
</dbReference>
<dbReference type="InterPro" id="IPR016454">
    <property type="entry name" value="Cysteine_dSase"/>
</dbReference>
<keyword evidence="3 10" id="KW-0808">Transferase</keyword>
<evidence type="ECO:0000256" key="5">
    <source>
        <dbReference type="ARBA" id="ARBA00022898"/>
    </source>
</evidence>
<feature type="domain" description="Aminotransferase class V" evidence="9">
    <location>
        <begin position="2"/>
        <end position="359"/>
    </location>
</feature>
<organism evidence="10 11">
    <name type="scientific">Tremblaya princeps</name>
    <dbReference type="NCBI Taxonomy" id="189385"/>
    <lineage>
        <taxon>Bacteria</taxon>
        <taxon>Pseudomonadati</taxon>
        <taxon>Pseudomonadota</taxon>
        <taxon>Betaproteobacteria</taxon>
        <taxon>Candidatus Tremblayella</taxon>
    </lineage>
</organism>
<dbReference type="GO" id="GO:0046872">
    <property type="term" value="F:metal ion binding"/>
    <property type="evidence" value="ECO:0007669"/>
    <property type="project" value="UniProtKB-KW"/>
</dbReference>
<reference evidence="11" key="1">
    <citation type="submission" date="2016-01" db="EMBL/GenBank/DDBJ databases">
        <authorList>
            <person name="Husnik F."/>
        </authorList>
    </citation>
    <scope>NUCLEOTIDE SEQUENCE [LARGE SCALE GENOMIC DNA]</scope>
</reference>
<keyword evidence="7" id="KW-0411">Iron-sulfur</keyword>
<dbReference type="PATRIC" id="fig|189385.5.peg.136"/>
<dbReference type="Pfam" id="PF00266">
    <property type="entry name" value="Aminotran_5"/>
    <property type="match status" value="1"/>
</dbReference>
<dbReference type="InterPro" id="IPR015422">
    <property type="entry name" value="PyrdxlP-dep_Trfase_small"/>
</dbReference>
<dbReference type="Gene3D" id="3.90.1150.10">
    <property type="entry name" value="Aspartate Aminotransferase, domain 1"/>
    <property type="match status" value="1"/>
</dbReference>
<evidence type="ECO:0000256" key="8">
    <source>
        <dbReference type="ARBA" id="ARBA00050776"/>
    </source>
</evidence>
<evidence type="ECO:0000313" key="10">
    <source>
        <dbReference type="EMBL" id="CUX76529.1"/>
    </source>
</evidence>
<keyword evidence="5" id="KW-0663">Pyridoxal phosphate</keyword>
<evidence type="ECO:0000256" key="1">
    <source>
        <dbReference type="ARBA" id="ARBA00001933"/>
    </source>
</evidence>
<dbReference type="InterPro" id="IPR015421">
    <property type="entry name" value="PyrdxlP-dep_Trfase_major"/>
</dbReference>
<dbReference type="EMBL" id="LN998830">
    <property type="protein sequence ID" value="CUX76529.1"/>
    <property type="molecule type" value="Genomic_DNA"/>
</dbReference>
<comment type="similarity">
    <text evidence="2">Belongs to the class-V pyridoxal-phosphate-dependent aminotransferase family. NifS/IscS subfamily.</text>
</comment>
<dbReference type="PIRSF" id="PIRSF005572">
    <property type="entry name" value="NifS"/>
    <property type="match status" value="1"/>
</dbReference>
<evidence type="ECO:0000256" key="4">
    <source>
        <dbReference type="ARBA" id="ARBA00022723"/>
    </source>
</evidence>
<evidence type="ECO:0000256" key="7">
    <source>
        <dbReference type="ARBA" id="ARBA00023014"/>
    </source>
</evidence>
<comment type="catalytic activity">
    <reaction evidence="8">
        <text>(sulfur carrier)-H + L-cysteine = (sulfur carrier)-SH + L-alanine</text>
        <dbReference type="Rhea" id="RHEA:43892"/>
        <dbReference type="Rhea" id="RHEA-COMP:14737"/>
        <dbReference type="Rhea" id="RHEA-COMP:14739"/>
        <dbReference type="ChEBI" id="CHEBI:29917"/>
        <dbReference type="ChEBI" id="CHEBI:35235"/>
        <dbReference type="ChEBI" id="CHEBI:57972"/>
        <dbReference type="ChEBI" id="CHEBI:64428"/>
        <dbReference type="EC" id="2.8.1.7"/>
    </reaction>
</comment>
<dbReference type="Gene3D" id="3.40.640.10">
    <property type="entry name" value="Type I PLP-dependent aspartate aminotransferase-like (Major domain)"/>
    <property type="match status" value="1"/>
</dbReference>
<protein>
    <submittedName>
        <fullName evidence="10">Cysteine desulfurase</fullName>
        <ecNumber evidence="10">2.8.1.7</ecNumber>
    </submittedName>
</protein>
<keyword evidence="4" id="KW-0479">Metal-binding</keyword>
<dbReference type="PANTHER" id="PTHR11601:SF34">
    <property type="entry name" value="CYSTEINE DESULFURASE"/>
    <property type="match status" value="1"/>
</dbReference>
<dbReference type="Proteomes" id="UP000075244">
    <property type="component" value="Chromosome I"/>
</dbReference>
<evidence type="ECO:0000256" key="2">
    <source>
        <dbReference type="ARBA" id="ARBA00006490"/>
    </source>
</evidence>
<accession>A0A143WN58</accession>